<sequence length="81" mass="8934">MTSCCKSGNISSKNDESSSDGVIINNKTPTVMAIVFCDYRSFGKKNGFLHPVSVSDVPRNNSGEAAMGLQVIRPERRWPHY</sequence>
<name>A0AAV4TF04_CAEEX</name>
<organism evidence="2 3">
    <name type="scientific">Caerostris extrusa</name>
    <name type="common">Bark spider</name>
    <name type="synonym">Caerostris bankana</name>
    <dbReference type="NCBI Taxonomy" id="172846"/>
    <lineage>
        <taxon>Eukaryota</taxon>
        <taxon>Metazoa</taxon>
        <taxon>Ecdysozoa</taxon>
        <taxon>Arthropoda</taxon>
        <taxon>Chelicerata</taxon>
        <taxon>Arachnida</taxon>
        <taxon>Araneae</taxon>
        <taxon>Araneomorphae</taxon>
        <taxon>Entelegynae</taxon>
        <taxon>Araneoidea</taxon>
        <taxon>Araneidae</taxon>
        <taxon>Caerostris</taxon>
    </lineage>
</organism>
<dbReference type="AlphaFoldDB" id="A0AAV4TF04"/>
<proteinExistence type="predicted"/>
<evidence type="ECO:0000313" key="3">
    <source>
        <dbReference type="Proteomes" id="UP001054945"/>
    </source>
</evidence>
<dbReference type="EMBL" id="BPLR01010981">
    <property type="protein sequence ID" value="GIY43472.1"/>
    <property type="molecule type" value="Genomic_DNA"/>
</dbReference>
<feature type="compositionally biased region" description="Polar residues" evidence="1">
    <location>
        <begin position="1"/>
        <end position="12"/>
    </location>
</feature>
<gene>
    <name evidence="2" type="ORF">CEXT_364981</name>
</gene>
<protein>
    <submittedName>
        <fullName evidence="2">Uncharacterized protein</fullName>
    </submittedName>
</protein>
<comment type="caution">
    <text evidence="2">The sequence shown here is derived from an EMBL/GenBank/DDBJ whole genome shotgun (WGS) entry which is preliminary data.</text>
</comment>
<evidence type="ECO:0000313" key="2">
    <source>
        <dbReference type="EMBL" id="GIY43472.1"/>
    </source>
</evidence>
<dbReference type="Proteomes" id="UP001054945">
    <property type="component" value="Unassembled WGS sequence"/>
</dbReference>
<reference evidence="2 3" key="1">
    <citation type="submission" date="2021-06" db="EMBL/GenBank/DDBJ databases">
        <title>Caerostris extrusa draft genome.</title>
        <authorList>
            <person name="Kono N."/>
            <person name="Arakawa K."/>
        </authorList>
    </citation>
    <scope>NUCLEOTIDE SEQUENCE [LARGE SCALE GENOMIC DNA]</scope>
</reference>
<evidence type="ECO:0000256" key="1">
    <source>
        <dbReference type="SAM" id="MobiDB-lite"/>
    </source>
</evidence>
<feature type="region of interest" description="Disordered" evidence="1">
    <location>
        <begin position="1"/>
        <end position="23"/>
    </location>
</feature>
<accession>A0AAV4TF04</accession>
<keyword evidence="3" id="KW-1185">Reference proteome</keyword>